<comment type="caution">
    <text evidence="2">The sequence shown here is derived from an EMBL/GenBank/DDBJ whole genome shotgun (WGS) entry which is preliminary data.</text>
</comment>
<proteinExistence type="predicted"/>
<protein>
    <submittedName>
        <fullName evidence="2">Uncharacterized protein</fullName>
    </submittedName>
</protein>
<dbReference type="EMBL" id="SNRW01001668">
    <property type="protein sequence ID" value="KAA6395501.1"/>
    <property type="molecule type" value="Genomic_DNA"/>
</dbReference>
<gene>
    <name evidence="2" type="ORF">EZS28_008975</name>
</gene>
<sequence length="246" mass="28977">MQQTNDHDAGSKIGKSKSIPNKFLGNPEAGANYDTHNHIITQPVQDLRNRSKDPTPKIRQQWSLTPRLCSRNSWTDQDRREVRDLENLEIDKDNREILDRNWGTNREKFGTIGNNQPERFHPIRINPLIKRQLKYQQTLTLVKDIEILRNRKSSERVQDNERREIEKQHCNTNQKETNQMVQSDIHDKQNNREMEKDTGFESFEINRLHISTSRCTIRRRKNRQLDLEMGHFTGPLPGISPPNSPN</sequence>
<evidence type="ECO:0000313" key="3">
    <source>
        <dbReference type="Proteomes" id="UP000324800"/>
    </source>
</evidence>
<evidence type="ECO:0000313" key="2">
    <source>
        <dbReference type="EMBL" id="KAA6395501.1"/>
    </source>
</evidence>
<evidence type="ECO:0000256" key="1">
    <source>
        <dbReference type="SAM" id="MobiDB-lite"/>
    </source>
</evidence>
<dbReference type="AlphaFoldDB" id="A0A5J4WKW4"/>
<feature type="compositionally biased region" description="Basic and acidic residues" evidence="1">
    <location>
        <begin position="1"/>
        <end position="10"/>
    </location>
</feature>
<dbReference type="Proteomes" id="UP000324800">
    <property type="component" value="Unassembled WGS sequence"/>
</dbReference>
<accession>A0A5J4WKW4</accession>
<organism evidence="2 3">
    <name type="scientific">Streblomastix strix</name>
    <dbReference type="NCBI Taxonomy" id="222440"/>
    <lineage>
        <taxon>Eukaryota</taxon>
        <taxon>Metamonada</taxon>
        <taxon>Preaxostyla</taxon>
        <taxon>Oxymonadida</taxon>
        <taxon>Streblomastigidae</taxon>
        <taxon>Streblomastix</taxon>
    </lineage>
</organism>
<name>A0A5J4WKW4_9EUKA</name>
<feature type="region of interest" description="Disordered" evidence="1">
    <location>
        <begin position="1"/>
        <end position="34"/>
    </location>
</feature>
<reference evidence="2 3" key="1">
    <citation type="submission" date="2019-03" db="EMBL/GenBank/DDBJ databases">
        <title>Single cell metagenomics reveals metabolic interactions within the superorganism composed of flagellate Streblomastix strix and complex community of Bacteroidetes bacteria on its surface.</title>
        <authorList>
            <person name="Treitli S.C."/>
            <person name="Kolisko M."/>
            <person name="Husnik F."/>
            <person name="Keeling P."/>
            <person name="Hampl V."/>
        </authorList>
    </citation>
    <scope>NUCLEOTIDE SEQUENCE [LARGE SCALE GENOMIC DNA]</scope>
    <source>
        <strain evidence="2">ST1C</strain>
    </source>
</reference>